<dbReference type="InterPro" id="IPR013106">
    <property type="entry name" value="Ig_V-set"/>
</dbReference>
<feature type="transmembrane region" description="Helical" evidence="2">
    <location>
        <begin position="157"/>
        <end position="180"/>
    </location>
</feature>
<evidence type="ECO:0000313" key="6">
    <source>
        <dbReference type="Proteomes" id="UP001345963"/>
    </source>
</evidence>
<comment type="caution">
    <text evidence="5">The sequence shown here is derived from an EMBL/GenBank/DDBJ whole genome shotgun (WGS) entry which is preliminary data.</text>
</comment>
<proteinExistence type="predicted"/>
<evidence type="ECO:0000256" key="3">
    <source>
        <dbReference type="SAM" id="SignalP"/>
    </source>
</evidence>
<gene>
    <name evidence="5" type="ORF">ATANTOWER_022860</name>
</gene>
<keyword evidence="3" id="KW-0732">Signal</keyword>
<dbReference type="PROSITE" id="PS50835">
    <property type="entry name" value="IG_LIKE"/>
    <property type="match status" value="1"/>
</dbReference>
<feature type="domain" description="Ig-like" evidence="4">
    <location>
        <begin position="45"/>
        <end position="136"/>
    </location>
</feature>
<keyword evidence="2" id="KW-0812">Transmembrane</keyword>
<sequence length="264" mass="29073">MLKPPKTAADGQMVALRISFLLLLPCCVCLLDAEVTLVKTIGKEPDFTPICTNETSNIIILMVCWIRTERSSGEECRLLYRDGGDFVHECDSRFTLKTRNHTVFLHLTSLTPADSGNYTCECSDFNGTHILHLNVTVRDSFPNDNPADEVRSDSAGVAVPSALTVAVLLIIIVSATVGLIHRRHCICLSSGTSESSVHGCATTIHEDNSDELYQSLQQPTRDLYQPMSSGHHQHQTETKSASNKVAVSLGNLEIKRNCEIYENL</sequence>
<accession>A0ABU7B1T0</accession>
<dbReference type="SUPFAM" id="SSF48726">
    <property type="entry name" value="Immunoglobulin"/>
    <property type="match status" value="1"/>
</dbReference>
<name>A0ABU7B1T0_9TELE</name>
<evidence type="ECO:0000259" key="4">
    <source>
        <dbReference type="PROSITE" id="PS50835"/>
    </source>
</evidence>
<keyword evidence="6" id="KW-1185">Reference proteome</keyword>
<dbReference type="Pfam" id="PF07686">
    <property type="entry name" value="V-set"/>
    <property type="match status" value="1"/>
</dbReference>
<feature type="chain" id="PRO_5045962363" description="Ig-like domain-containing protein" evidence="3">
    <location>
        <begin position="34"/>
        <end position="264"/>
    </location>
</feature>
<dbReference type="EMBL" id="JAHUTI010034534">
    <property type="protein sequence ID" value="MED6243585.1"/>
    <property type="molecule type" value="Genomic_DNA"/>
</dbReference>
<evidence type="ECO:0000313" key="5">
    <source>
        <dbReference type="EMBL" id="MED6243585.1"/>
    </source>
</evidence>
<keyword evidence="2" id="KW-0472">Membrane</keyword>
<organism evidence="5 6">
    <name type="scientific">Ataeniobius toweri</name>
    <dbReference type="NCBI Taxonomy" id="208326"/>
    <lineage>
        <taxon>Eukaryota</taxon>
        <taxon>Metazoa</taxon>
        <taxon>Chordata</taxon>
        <taxon>Craniata</taxon>
        <taxon>Vertebrata</taxon>
        <taxon>Euteleostomi</taxon>
        <taxon>Actinopterygii</taxon>
        <taxon>Neopterygii</taxon>
        <taxon>Teleostei</taxon>
        <taxon>Neoteleostei</taxon>
        <taxon>Acanthomorphata</taxon>
        <taxon>Ovalentaria</taxon>
        <taxon>Atherinomorphae</taxon>
        <taxon>Cyprinodontiformes</taxon>
        <taxon>Goodeidae</taxon>
        <taxon>Ataeniobius</taxon>
    </lineage>
</organism>
<dbReference type="InterPro" id="IPR007110">
    <property type="entry name" value="Ig-like_dom"/>
</dbReference>
<dbReference type="InterPro" id="IPR036179">
    <property type="entry name" value="Ig-like_dom_sf"/>
</dbReference>
<dbReference type="Gene3D" id="2.60.40.10">
    <property type="entry name" value="Immunoglobulins"/>
    <property type="match status" value="1"/>
</dbReference>
<dbReference type="InterPro" id="IPR013783">
    <property type="entry name" value="Ig-like_fold"/>
</dbReference>
<protein>
    <recommendedName>
        <fullName evidence="4">Ig-like domain-containing protein</fullName>
    </recommendedName>
</protein>
<reference evidence="5 6" key="1">
    <citation type="submission" date="2021-07" db="EMBL/GenBank/DDBJ databases">
        <authorList>
            <person name="Palmer J.M."/>
        </authorList>
    </citation>
    <scope>NUCLEOTIDE SEQUENCE [LARGE SCALE GENOMIC DNA]</scope>
    <source>
        <strain evidence="5 6">AT_MEX2019</strain>
        <tissue evidence="5">Muscle</tissue>
    </source>
</reference>
<feature type="region of interest" description="Disordered" evidence="1">
    <location>
        <begin position="222"/>
        <end position="242"/>
    </location>
</feature>
<keyword evidence="2" id="KW-1133">Transmembrane helix</keyword>
<evidence type="ECO:0000256" key="1">
    <source>
        <dbReference type="SAM" id="MobiDB-lite"/>
    </source>
</evidence>
<feature type="signal peptide" evidence="3">
    <location>
        <begin position="1"/>
        <end position="33"/>
    </location>
</feature>
<evidence type="ECO:0000256" key="2">
    <source>
        <dbReference type="SAM" id="Phobius"/>
    </source>
</evidence>
<dbReference type="Proteomes" id="UP001345963">
    <property type="component" value="Unassembled WGS sequence"/>
</dbReference>